<dbReference type="RefSeq" id="WP_201786966.1">
    <property type="nucleotide sequence ID" value="NZ_JQSG02000003.1"/>
</dbReference>
<comment type="similarity">
    <text evidence="1">Belongs to the leucine-binding protein family.</text>
</comment>
<dbReference type="STRING" id="160660.BJI67_01010"/>
<proteinExistence type="inferred from homology"/>
<comment type="caution">
    <text evidence="6">The sequence shown here is derived from an EMBL/GenBank/DDBJ whole genome shotgun (WGS) entry which is preliminary data.</text>
</comment>
<dbReference type="Proteomes" id="UP000029273">
    <property type="component" value="Unassembled WGS sequence"/>
</dbReference>
<keyword evidence="4" id="KW-0029">Amino-acid transport</keyword>
<dbReference type="Gene3D" id="3.40.50.2300">
    <property type="match status" value="2"/>
</dbReference>
<keyword evidence="2" id="KW-0813">Transport</keyword>
<organism evidence="6 7">
    <name type="scientific">Acidihalobacter prosperus</name>
    <dbReference type="NCBI Taxonomy" id="160660"/>
    <lineage>
        <taxon>Bacteria</taxon>
        <taxon>Pseudomonadati</taxon>
        <taxon>Pseudomonadota</taxon>
        <taxon>Gammaproteobacteria</taxon>
        <taxon>Chromatiales</taxon>
        <taxon>Ectothiorhodospiraceae</taxon>
        <taxon>Acidihalobacter</taxon>
    </lineage>
</organism>
<evidence type="ECO:0000313" key="6">
    <source>
        <dbReference type="EMBL" id="OBS09428.1"/>
    </source>
</evidence>
<evidence type="ECO:0000259" key="5">
    <source>
        <dbReference type="Pfam" id="PF13458"/>
    </source>
</evidence>
<dbReference type="PROSITE" id="PS51318">
    <property type="entry name" value="TAT"/>
    <property type="match status" value="1"/>
</dbReference>
<evidence type="ECO:0000256" key="3">
    <source>
        <dbReference type="ARBA" id="ARBA00022729"/>
    </source>
</evidence>
<dbReference type="EMBL" id="JQSG02000003">
    <property type="protein sequence ID" value="OBS09428.1"/>
    <property type="molecule type" value="Genomic_DNA"/>
</dbReference>
<dbReference type="PANTHER" id="PTHR30483">
    <property type="entry name" value="LEUCINE-SPECIFIC-BINDING PROTEIN"/>
    <property type="match status" value="1"/>
</dbReference>
<gene>
    <name evidence="6" type="ORF">Thpro_021756</name>
</gene>
<evidence type="ECO:0000256" key="2">
    <source>
        <dbReference type="ARBA" id="ARBA00022448"/>
    </source>
</evidence>
<name>A0A1A6C4D9_9GAMM</name>
<dbReference type="PANTHER" id="PTHR30483:SF6">
    <property type="entry name" value="PERIPLASMIC BINDING PROTEIN OF ABC TRANSPORTER FOR NATURAL AMINO ACIDS"/>
    <property type="match status" value="1"/>
</dbReference>
<accession>A0A1A6C4D9</accession>
<dbReference type="InterPro" id="IPR000709">
    <property type="entry name" value="Leu_Ile_Val-bd"/>
</dbReference>
<dbReference type="InterPro" id="IPR028082">
    <property type="entry name" value="Peripla_BP_I"/>
</dbReference>
<reference evidence="6 7" key="1">
    <citation type="journal article" date="2014" name="Genome Announc.">
        <title>Draft Genome Sequence of the Iron-Oxidizing, Acidophilic, and Halotolerant 'Thiobacillus prosperus' Type Strain DSM 5130.</title>
        <authorList>
            <person name="Ossandon F.J."/>
            <person name="Cardenas J.P."/>
            <person name="Corbett M."/>
            <person name="Quatrini R."/>
            <person name="Holmes D.S."/>
            <person name="Watkin E."/>
        </authorList>
    </citation>
    <scope>NUCLEOTIDE SEQUENCE [LARGE SCALE GENOMIC DNA]</scope>
    <source>
        <strain evidence="6 7">DSM 5130</strain>
    </source>
</reference>
<dbReference type="Pfam" id="PF13458">
    <property type="entry name" value="Peripla_BP_6"/>
    <property type="match status" value="1"/>
</dbReference>
<keyword evidence="3" id="KW-0732">Signal</keyword>
<protein>
    <submittedName>
        <fullName evidence="6">ABC transporter substrate-binding protein</fullName>
    </submittedName>
</protein>
<evidence type="ECO:0000256" key="1">
    <source>
        <dbReference type="ARBA" id="ARBA00010062"/>
    </source>
</evidence>
<feature type="domain" description="Leucine-binding protein" evidence="5">
    <location>
        <begin position="52"/>
        <end position="397"/>
    </location>
</feature>
<dbReference type="AlphaFoldDB" id="A0A1A6C4D9"/>
<sequence>MAEKKTPAMNGEGSDGQGAFSRRDFLKAGAVLAASQALALGSRNAYAASDVVRIGVLNPSTGTYAELGRNQTRGAEMAAAEVNANGGVLGRKLELIVTDTASKTGLAVSKAHQLVKQHGVHFLQGTVSSAVSEAIEQASREMGVLFVDSGGHATPVTGKQCTWSTFRVCTTTYMLAAGIAETLMNKYGKRWYFLTPNYAFGLTEQAAFERILKAHGGTVLGSALAPLGTTDFSSYLIQAQAAKPDCLIILQAGDDLVHALTQVNQFGLQKKFGVAGGMMELEVLQALPAAARVGDWSFEWWWDQPHVPEVKPFVEHYRKRNGGKYPTARSWFGYVATHAIAQAANEAKSLDSVKVSRAMAGMTLPASVGLSPAKLQFRADDHQLMAGIFAGEVKSGGHYPDLFKVLKYEPGVSITQSAAEKGCHMTYPS</sequence>
<evidence type="ECO:0000313" key="7">
    <source>
        <dbReference type="Proteomes" id="UP000029273"/>
    </source>
</evidence>
<dbReference type="NCBIfam" id="TIGR01409">
    <property type="entry name" value="TAT_signal_seq"/>
    <property type="match status" value="1"/>
</dbReference>
<dbReference type="InterPro" id="IPR006311">
    <property type="entry name" value="TAT_signal"/>
</dbReference>
<evidence type="ECO:0000256" key="4">
    <source>
        <dbReference type="ARBA" id="ARBA00022970"/>
    </source>
</evidence>
<dbReference type="SUPFAM" id="SSF53822">
    <property type="entry name" value="Periplasmic binding protein-like I"/>
    <property type="match status" value="1"/>
</dbReference>
<dbReference type="PRINTS" id="PR00337">
    <property type="entry name" value="LEUILEVALBP"/>
</dbReference>
<dbReference type="InterPro" id="IPR028081">
    <property type="entry name" value="Leu-bd"/>
</dbReference>
<dbReference type="GO" id="GO:0006865">
    <property type="term" value="P:amino acid transport"/>
    <property type="evidence" value="ECO:0007669"/>
    <property type="project" value="UniProtKB-KW"/>
</dbReference>
<dbReference type="InterPro" id="IPR019546">
    <property type="entry name" value="TAT_signal_bac_arc"/>
</dbReference>
<keyword evidence="7" id="KW-1185">Reference proteome</keyword>
<dbReference type="InterPro" id="IPR051010">
    <property type="entry name" value="BCAA_transport"/>
</dbReference>